<feature type="transmembrane region" description="Helical" evidence="1">
    <location>
        <begin position="20"/>
        <end position="38"/>
    </location>
</feature>
<dbReference type="WBParaSite" id="Hba_06130">
    <property type="protein sequence ID" value="Hba_06130"/>
    <property type="gene ID" value="Hba_06130"/>
</dbReference>
<feature type="transmembrane region" description="Helical" evidence="1">
    <location>
        <begin position="162"/>
        <end position="183"/>
    </location>
</feature>
<dbReference type="Pfam" id="PF10327">
    <property type="entry name" value="7TM_GPCR_Sri"/>
    <property type="match status" value="1"/>
</dbReference>
<dbReference type="Proteomes" id="UP000095283">
    <property type="component" value="Unplaced"/>
</dbReference>
<proteinExistence type="predicted"/>
<evidence type="ECO:0000256" key="1">
    <source>
        <dbReference type="SAM" id="Phobius"/>
    </source>
</evidence>
<name>A0A1I7WLX0_HETBA</name>
<reference evidence="3" key="1">
    <citation type="submission" date="2016-11" db="UniProtKB">
        <authorList>
            <consortium name="WormBaseParasite"/>
        </authorList>
    </citation>
    <scope>IDENTIFICATION</scope>
</reference>
<accession>A0A1I7WLX0</accession>
<keyword evidence="2" id="KW-1185">Reference proteome</keyword>
<dbReference type="InterPro" id="IPR019429">
    <property type="entry name" value="7TM_GPCR_serpentine_rcpt_Sri"/>
</dbReference>
<keyword evidence="1" id="KW-0472">Membrane</keyword>
<sequence>MNNFTLFDSHNDALLLFYNINGPICILLNLLAIYLIVFKSSRNMGEYRWHLLHYQALVSLQIFRSLNKRIIPFANFYLPFCYRYIYQRFTTTCTLFSHSCGSRSWIPHHQTGILNSHVCCHHKNYGTTENSEYLLCASFFYARNVLCNCYFSRLHTYLTLKLFVNLISVLVILGLICHIQYIFRKQCEHLTVCTQELQKKFLRAQIIQVFRNCSYIFPFIF</sequence>
<protein>
    <submittedName>
        <fullName evidence="3">G_PROTEIN_RECEP_F1_2 domain-containing protein</fullName>
    </submittedName>
</protein>
<dbReference type="AlphaFoldDB" id="A0A1I7WLX0"/>
<keyword evidence="1" id="KW-1133">Transmembrane helix</keyword>
<evidence type="ECO:0000313" key="2">
    <source>
        <dbReference type="Proteomes" id="UP000095283"/>
    </source>
</evidence>
<keyword evidence="1" id="KW-0812">Transmembrane</keyword>
<organism evidence="2 3">
    <name type="scientific">Heterorhabditis bacteriophora</name>
    <name type="common">Entomopathogenic nematode worm</name>
    <dbReference type="NCBI Taxonomy" id="37862"/>
    <lineage>
        <taxon>Eukaryota</taxon>
        <taxon>Metazoa</taxon>
        <taxon>Ecdysozoa</taxon>
        <taxon>Nematoda</taxon>
        <taxon>Chromadorea</taxon>
        <taxon>Rhabditida</taxon>
        <taxon>Rhabditina</taxon>
        <taxon>Rhabditomorpha</taxon>
        <taxon>Strongyloidea</taxon>
        <taxon>Heterorhabditidae</taxon>
        <taxon>Heterorhabditis</taxon>
    </lineage>
</organism>
<evidence type="ECO:0000313" key="3">
    <source>
        <dbReference type="WBParaSite" id="Hba_06130"/>
    </source>
</evidence>